<dbReference type="Pfam" id="PF02558">
    <property type="entry name" value="ApbA"/>
    <property type="match status" value="1"/>
</dbReference>
<keyword evidence="2" id="KW-0560">Oxidoreductase</keyword>
<keyword evidence="3" id="KW-0472">Membrane</keyword>
<comment type="caution">
    <text evidence="5">The sequence shown here is derived from an EMBL/GenBank/DDBJ whole genome shotgun (WGS) entry which is preliminary data.</text>
</comment>
<dbReference type="GO" id="GO:0050661">
    <property type="term" value="F:NADP binding"/>
    <property type="evidence" value="ECO:0007669"/>
    <property type="project" value="TreeGrafter"/>
</dbReference>
<dbReference type="GO" id="GO:0005737">
    <property type="term" value="C:cytoplasm"/>
    <property type="evidence" value="ECO:0007669"/>
    <property type="project" value="TreeGrafter"/>
</dbReference>
<dbReference type="SUPFAM" id="SSF51735">
    <property type="entry name" value="NAD(P)-binding Rossmann-fold domains"/>
    <property type="match status" value="1"/>
</dbReference>
<dbReference type="InterPro" id="IPR036291">
    <property type="entry name" value="NAD(P)-bd_dom_sf"/>
</dbReference>
<keyword evidence="3" id="KW-1133">Transmembrane helix</keyword>
<dbReference type="Proteomes" id="UP000885797">
    <property type="component" value="Unassembled WGS sequence"/>
</dbReference>
<dbReference type="EMBL" id="DRND01000179">
    <property type="protein sequence ID" value="HFC46664.1"/>
    <property type="molecule type" value="Genomic_DNA"/>
</dbReference>
<keyword evidence="3" id="KW-0812">Transmembrane</keyword>
<dbReference type="AlphaFoldDB" id="A0A7V2WSI0"/>
<dbReference type="PANTHER" id="PTHR43765">
    <property type="entry name" value="2-DEHYDROPANTOATE 2-REDUCTASE-RELATED"/>
    <property type="match status" value="1"/>
</dbReference>
<accession>A0A7V2WSI0</accession>
<keyword evidence="1" id="KW-0521">NADP</keyword>
<evidence type="ECO:0000256" key="1">
    <source>
        <dbReference type="ARBA" id="ARBA00022857"/>
    </source>
</evidence>
<protein>
    <submittedName>
        <fullName evidence="5">Ketopantoate reductase family protein</fullName>
    </submittedName>
</protein>
<dbReference type="PANTHER" id="PTHR43765:SF2">
    <property type="entry name" value="2-DEHYDROPANTOATE 2-REDUCTASE"/>
    <property type="match status" value="1"/>
</dbReference>
<gene>
    <name evidence="5" type="ORF">ENJ63_02150</name>
</gene>
<proteinExistence type="predicted"/>
<evidence type="ECO:0000256" key="2">
    <source>
        <dbReference type="ARBA" id="ARBA00023002"/>
    </source>
</evidence>
<dbReference type="GO" id="GO:0008677">
    <property type="term" value="F:2-dehydropantoate 2-reductase activity"/>
    <property type="evidence" value="ECO:0007669"/>
    <property type="project" value="TreeGrafter"/>
</dbReference>
<evidence type="ECO:0000259" key="4">
    <source>
        <dbReference type="Pfam" id="PF02558"/>
    </source>
</evidence>
<name>A0A7V2WSI0_9BACT</name>
<organism evidence="5">
    <name type="scientific">Dissulfuribacter thermophilus</name>
    <dbReference type="NCBI Taxonomy" id="1156395"/>
    <lineage>
        <taxon>Bacteria</taxon>
        <taxon>Pseudomonadati</taxon>
        <taxon>Thermodesulfobacteriota</taxon>
        <taxon>Dissulfuribacteria</taxon>
        <taxon>Dissulfuribacterales</taxon>
        <taxon>Dissulfuribacteraceae</taxon>
        <taxon>Dissulfuribacter</taxon>
    </lineage>
</organism>
<evidence type="ECO:0000256" key="3">
    <source>
        <dbReference type="SAM" id="Phobius"/>
    </source>
</evidence>
<feature type="transmembrane region" description="Helical" evidence="3">
    <location>
        <begin position="26"/>
        <end position="44"/>
    </location>
</feature>
<sequence length="217" mass="24201">MEYTEFESSTKHIETCQDIVKKKAKIIIIGPGAIGCLLTSYLFLSGQDPILVDYDPGRVTHISKKGLWLERGVTNRVCIRPRMMTLEELPDDGYDFVVLCVKTYSLESLMPRLERIVGPGCALVTIQNGIGYWETIKGRFKETPLVLCTTSQGATKSGVNRVFHAGEGPTFVGPYGPGDLREVEAAHHLVEILNEASIEAAYKEDIYPLLWRKLLVN</sequence>
<dbReference type="InterPro" id="IPR050838">
    <property type="entry name" value="Ketopantoate_reductase"/>
</dbReference>
<dbReference type="Gene3D" id="3.40.50.720">
    <property type="entry name" value="NAD(P)-binding Rossmann-like Domain"/>
    <property type="match status" value="1"/>
</dbReference>
<feature type="non-terminal residue" evidence="5">
    <location>
        <position position="217"/>
    </location>
</feature>
<feature type="domain" description="Ketopantoate reductase N-terminal" evidence="4">
    <location>
        <begin position="26"/>
        <end position="175"/>
    </location>
</feature>
<evidence type="ECO:0000313" key="5">
    <source>
        <dbReference type="EMBL" id="HFC46664.1"/>
    </source>
</evidence>
<reference evidence="5" key="1">
    <citation type="journal article" date="2020" name="mSystems">
        <title>Genome- and Community-Level Interaction Insights into Carbon Utilization and Element Cycling Functions of Hydrothermarchaeota in Hydrothermal Sediment.</title>
        <authorList>
            <person name="Zhou Z."/>
            <person name="Liu Y."/>
            <person name="Xu W."/>
            <person name="Pan J."/>
            <person name="Luo Z.H."/>
            <person name="Li M."/>
        </authorList>
    </citation>
    <scope>NUCLEOTIDE SEQUENCE [LARGE SCALE GENOMIC DNA]</scope>
    <source>
        <strain evidence="5">HyVt-503</strain>
    </source>
</reference>
<dbReference type="InterPro" id="IPR013332">
    <property type="entry name" value="KPR_N"/>
</dbReference>